<name>A0ACC2FQZ5_DALPE</name>
<evidence type="ECO:0000313" key="1">
    <source>
        <dbReference type="EMBL" id="KAJ7993766.1"/>
    </source>
</evidence>
<dbReference type="EMBL" id="CM055750">
    <property type="protein sequence ID" value="KAJ7993766.1"/>
    <property type="molecule type" value="Genomic_DNA"/>
</dbReference>
<keyword evidence="2" id="KW-1185">Reference proteome</keyword>
<dbReference type="Proteomes" id="UP001157502">
    <property type="component" value="Chromosome 23"/>
</dbReference>
<gene>
    <name evidence="1" type="ORF">DPEC_G00258090</name>
</gene>
<proteinExistence type="predicted"/>
<comment type="caution">
    <text evidence="1">The sequence shown here is derived from an EMBL/GenBank/DDBJ whole genome shotgun (WGS) entry which is preliminary data.</text>
</comment>
<reference evidence="1" key="1">
    <citation type="submission" date="2021-05" db="EMBL/GenBank/DDBJ databases">
        <authorList>
            <person name="Pan Q."/>
            <person name="Jouanno E."/>
            <person name="Zahm M."/>
            <person name="Klopp C."/>
            <person name="Cabau C."/>
            <person name="Louis A."/>
            <person name="Berthelot C."/>
            <person name="Parey E."/>
            <person name="Roest Crollius H."/>
            <person name="Montfort J."/>
            <person name="Robinson-Rechavi M."/>
            <person name="Bouchez O."/>
            <person name="Lampietro C."/>
            <person name="Lopez Roques C."/>
            <person name="Donnadieu C."/>
            <person name="Postlethwait J."/>
            <person name="Bobe J."/>
            <person name="Dillon D."/>
            <person name="Chandos A."/>
            <person name="von Hippel F."/>
            <person name="Guiguen Y."/>
        </authorList>
    </citation>
    <scope>NUCLEOTIDE SEQUENCE</scope>
    <source>
        <strain evidence="1">YG-Jan2019</strain>
    </source>
</reference>
<protein>
    <submittedName>
        <fullName evidence="1">Uncharacterized protein</fullName>
    </submittedName>
</protein>
<organism evidence="1 2">
    <name type="scientific">Dallia pectoralis</name>
    <name type="common">Alaska blackfish</name>
    <dbReference type="NCBI Taxonomy" id="75939"/>
    <lineage>
        <taxon>Eukaryota</taxon>
        <taxon>Metazoa</taxon>
        <taxon>Chordata</taxon>
        <taxon>Craniata</taxon>
        <taxon>Vertebrata</taxon>
        <taxon>Euteleostomi</taxon>
        <taxon>Actinopterygii</taxon>
        <taxon>Neopterygii</taxon>
        <taxon>Teleostei</taxon>
        <taxon>Protacanthopterygii</taxon>
        <taxon>Esociformes</taxon>
        <taxon>Umbridae</taxon>
        <taxon>Dallia</taxon>
    </lineage>
</organism>
<evidence type="ECO:0000313" key="2">
    <source>
        <dbReference type="Proteomes" id="UP001157502"/>
    </source>
</evidence>
<accession>A0ACC2FQZ5</accession>
<sequence>MGPIFASLTSSPKILDKSQIKPGDLELVKSGIAKPVMSGVSDLQLVSSRAPNPNPVPSCHNCHNCPVRSSPL</sequence>